<gene>
    <name evidence="2" type="ORF">PCAR9_B0017</name>
    <name evidence="1" type="ORF">PCARR_b0019</name>
</gene>
<dbReference type="Proteomes" id="UP000238288">
    <property type="component" value="Chromosome PCAR9b"/>
</dbReference>
<evidence type="ECO:0000313" key="4">
    <source>
        <dbReference type="Proteomes" id="UP000615003"/>
    </source>
</evidence>
<evidence type="ECO:0000313" key="2">
    <source>
        <dbReference type="EMBL" id="SOU42506.1"/>
    </source>
</evidence>
<evidence type="ECO:0000313" key="1">
    <source>
        <dbReference type="EMBL" id="MBE0384104.1"/>
    </source>
</evidence>
<dbReference type="Proteomes" id="UP000615003">
    <property type="component" value="Unassembled WGS sequence"/>
</dbReference>
<reference evidence="1 4" key="1">
    <citation type="submission" date="2015-06" db="EMBL/GenBank/DDBJ databases">
        <title>Genome sequence of Pseudoalteromonas carrageenovora.</title>
        <authorList>
            <person name="Xie B.-B."/>
            <person name="Rong J.-C."/>
            <person name="Qin Q.-L."/>
            <person name="Zhang Y.-Z."/>
        </authorList>
    </citation>
    <scope>NUCLEOTIDE SEQUENCE [LARGE SCALE GENOMIC DNA]</scope>
    <source>
        <strain evidence="1 4">IAM 12662</strain>
    </source>
</reference>
<protein>
    <submittedName>
        <fullName evidence="2">Uncharacterized protein</fullName>
    </submittedName>
</protein>
<dbReference type="RefSeq" id="WP_058550386.1">
    <property type="nucleotide sequence ID" value="NZ_AQGW01000025.1"/>
</dbReference>
<sequence>MNKQELTEIFRKFKASNPEQWAESEIEEGIPQLARFLFLKGAWSNVVPDNDEWIQHILKNYDPTDNGPYSGMMHSIKEMIDAGVSKNAITEFARCIGAEMIFSMTYLMDDPEVVEDNEYVNWGLFITDDEGRPIKELSGLYESVLGTDPTGREMCPKNKIDPSNDLINA</sequence>
<accession>A0A2K4XDV6</accession>
<organism evidence="2 3">
    <name type="scientific">Pseudoalteromonas carrageenovora IAM 12662</name>
    <dbReference type="NCBI Taxonomy" id="1314868"/>
    <lineage>
        <taxon>Bacteria</taxon>
        <taxon>Pseudomonadati</taxon>
        <taxon>Pseudomonadota</taxon>
        <taxon>Gammaproteobacteria</taxon>
        <taxon>Alteromonadales</taxon>
        <taxon>Pseudoalteromonadaceae</taxon>
        <taxon>Pseudoalteromonas</taxon>
    </lineage>
</organism>
<dbReference type="EMBL" id="LT965929">
    <property type="protein sequence ID" value="SOU42506.1"/>
    <property type="molecule type" value="Genomic_DNA"/>
</dbReference>
<dbReference type="GeneID" id="93665213"/>
<evidence type="ECO:0000313" key="3">
    <source>
        <dbReference type="Proteomes" id="UP000238288"/>
    </source>
</evidence>
<dbReference type="OrthoDB" id="3483256at2"/>
<proteinExistence type="predicted"/>
<reference evidence="2 3" key="2">
    <citation type="submission" date="2017-11" db="EMBL/GenBank/DDBJ databases">
        <authorList>
            <person name="Han C.G."/>
        </authorList>
    </citation>
    <scope>NUCLEOTIDE SEQUENCE [LARGE SCALE GENOMIC DNA]</scope>
    <source>
        <strain evidence="3">ATCC 43555</strain>
        <strain evidence="2">ATCC43555</strain>
    </source>
</reference>
<dbReference type="AlphaFoldDB" id="A0A2K4XDV6"/>
<dbReference type="EMBL" id="AQGW01000025">
    <property type="protein sequence ID" value="MBE0384104.1"/>
    <property type="molecule type" value="Genomic_DNA"/>
</dbReference>
<keyword evidence="4" id="KW-1185">Reference proteome</keyword>
<name>A0A2K4XDV6_PSEVC</name>